<keyword evidence="3" id="KW-1185">Reference proteome</keyword>
<evidence type="ECO:0000313" key="3">
    <source>
        <dbReference type="Proteomes" id="UP000776252"/>
    </source>
</evidence>
<proteinExistence type="predicted"/>
<feature type="transmembrane region" description="Helical" evidence="1">
    <location>
        <begin position="12"/>
        <end position="36"/>
    </location>
</feature>
<reference evidence="2 3" key="1">
    <citation type="submission" date="2021-06" db="EMBL/GenBank/DDBJ databases">
        <title>Clostridia strains as spoilage organisms.</title>
        <authorList>
            <person name="Wambui J."/>
            <person name="Stephan R."/>
            <person name="Stevens M.J.A."/>
        </authorList>
    </citation>
    <scope>NUCLEOTIDE SEQUENCE [LARGE SCALE GENOMIC DNA]</scope>
    <source>
        <strain evidence="2 3">DSM 14204</strain>
    </source>
</reference>
<keyword evidence="1" id="KW-1133">Transmembrane helix</keyword>
<sequence length="156" mass="16175">MEKIIQSKKKGFTLIELIIVIAIIAILAAIAVPNFIALRNRSANNADLQSCQTIKKAVEVMVADNTISVTVVSDYTVTGFNPAVVTTGTGGTTAGHDGIVDALSNVRAPQGHGMLATVDLNNPNAVKYGSTMATGYKITISAAGVVQVFTTPTPTS</sequence>
<gene>
    <name evidence="2" type="ORF">KPL37_11810</name>
</gene>
<dbReference type="EMBL" id="JAHLDV010000026">
    <property type="protein sequence ID" value="MBU3160430.1"/>
    <property type="molecule type" value="Genomic_DNA"/>
</dbReference>
<protein>
    <submittedName>
        <fullName evidence="2">Prepilin-type N-terminal cleavage/methylation domain-containing protein</fullName>
    </submittedName>
</protein>
<comment type="caution">
    <text evidence="2">The sequence shown here is derived from an EMBL/GenBank/DDBJ whole genome shotgun (WGS) entry which is preliminary data.</text>
</comment>
<keyword evidence="1" id="KW-0812">Transmembrane</keyword>
<organism evidence="2 3">
    <name type="scientific">Clostridium frigoris</name>
    <dbReference type="NCBI Taxonomy" id="205327"/>
    <lineage>
        <taxon>Bacteria</taxon>
        <taxon>Bacillati</taxon>
        <taxon>Bacillota</taxon>
        <taxon>Clostridia</taxon>
        <taxon>Eubacteriales</taxon>
        <taxon>Clostridiaceae</taxon>
        <taxon>Clostridium</taxon>
    </lineage>
</organism>
<dbReference type="PROSITE" id="PS00409">
    <property type="entry name" value="PROKAR_NTER_METHYL"/>
    <property type="match status" value="1"/>
</dbReference>
<dbReference type="Proteomes" id="UP000776252">
    <property type="component" value="Unassembled WGS sequence"/>
</dbReference>
<dbReference type="InterPro" id="IPR012902">
    <property type="entry name" value="N_methyl_site"/>
</dbReference>
<name>A0ABS6BU34_9CLOT</name>
<evidence type="ECO:0000313" key="2">
    <source>
        <dbReference type="EMBL" id="MBU3160430.1"/>
    </source>
</evidence>
<evidence type="ECO:0000256" key="1">
    <source>
        <dbReference type="SAM" id="Phobius"/>
    </source>
</evidence>
<dbReference type="NCBIfam" id="TIGR02532">
    <property type="entry name" value="IV_pilin_GFxxxE"/>
    <property type="match status" value="1"/>
</dbReference>
<dbReference type="RefSeq" id="WP_216149573.1">
    <property type="nucleotide sequence ID" value="NZ_JAHLDV010000026.1"/>
</dbReference>
<accession>A0ABS6BU34</accession>
<dbReference type="Pfam" id="PF07963">
    <property type="entry name" value="N_methyl"/>
    <property type="match status" value="1"/>
</dbReference>
<keyword evidence="1" id="KW-0472">Membrane</keyword>